<name>A0A4R0RWN2_9APHY</name>
<organism evidence="2 3">
    <name type="scientific">Steccherinum ochraceum</name>
    <dbReference type="NCBI Taxonomy" id="92696"/>
    <lineage>
        <taxon>Eukaryota</taxon>
        <taxon>Fungi</taxon>
        <taxon>Dikarya</taxon>
        <taxon>Basidiomycota</taxon>
        <taxon>Agaricomycotina</taxon>
        <taxon>Agaricomycetes</taxon>
        <taxon>Polyporales</taxon>
        <taxon>Steccherinaceae</taxon>
        <taxon>Steccherinum</taxon>
    </lineage>
</organism>
<evidence type="ECO:0000313" key="2">
    <source>
        <dbReference type="EMBL" id="TCD70309.1"/>
    </source>
</evidence>
<protein>
    <submittedName>
        <fullName evidence="2">Uncharacterized protein</fullName>
    </submittedName>
</protein>
<dbReference type="AlphaFoldDB" id="A0A4R0RWN2"/>
<reference evidence="2 3" key="1">
    <citation type="submission" date="2018-11" db="EMBL/GenBank/DDBJ databases">
        <title>Genome assembly of Steccherinum ochraceum LE-BIN_3174, the white-rot fungus of the Steccherinaceae family (The Residual Polyporoid clade, Polyporales, Basidiomycota).</title>
        <authorList>
            <person name="Fedorova T.V."/>
            <person name="Glazunova O.A."/>
            <person name="Landesman E.O."/>
            <person name="Moiseenko K.V."/>
            <person name="Psurtseva N.V."/>
            <person name="Savinova O.S."/>
            <person name="Shakhova N.V."/>
            <person name="Tyazhelova T.V."/>
            <person name="Vasina D.V."/>
        </authorList>
    </citation>
    <scope>NUCLEOTIDE SEQUENCE [LARGE SCALE GENOMIC DNA]</scope>
    <source>
        <strain evidence="2 3">LE-BIN_3174</strain>
    </source>
</reference>
<dbReference type="Proteomes" id="UP000292702">
    <property type="component" value="Unassembled WGS sequence"/>
</dbReference>
<evidence type="ECO:0000313" key="3">
    <source>
        <dbReference type="Proteomes" id="UP000292702"/>
    </source>
</evidence>
<keyword evidence="1" id="KW-0472">Membrane</keyword>
<feature type="transmembrane region" description="Helical" evidence="1">
    <location>
        <begin position="62"/>
        <end position="87"/>
    </location>
</feature>
<keyword evidence="1" id="KW-0812">Transmembrane</keyword>
<accession>A0A4R0RWN2</accession>
<keyword evidence="1" id="KW-1133">Transmembrane helix</keyword>
<feature type="transmembrane region" description="Helical" evidence="1">
    <location>
        <begin position="21"/>
        <end position="42"/>
    </location>
</feature>
<evidence type="ECO:0000256" key="1">
    <source>
        <dbReference type="SAM" id="Phobius"/>
    </source>
</evidence>
<dbReference type="EMBL" id="RWJN01000023">
    <property type="protein sequence ID" value="TCD70309.1"/>
    <property type="molecule type" value="Genomic_DNA"/>
</dbReference>
<comment type="caution">
    <text evidence="2">The sequence shown here is derived from an EMBL/GenBank/DDBJ whole genome shotgun (WGS) entry which is preliminary data.</text>
</comment>
<gene>
    <name evidence="2" type="ORF">EIP91_003938</name>
</gene>
<keyword evidence="3" id="KW-1185">Reference proteome</keyword>
<sequence>MPLRHRRINPTNRHFVKTYALLTWINFALALFASALTFYALFSSKPVQEDRIPTDSNDSNAAVATALLVSLTSLVELYIAVVTVAMSNNLKTNTTTRLDIGTVFGSTTLPRTPASRDLQKVEHFPPLASEESFGSGSERTIL</sequence>
<proteinExistence type="predicted"/>